<evidence type="ECO:0000313" key="1">
    <source>
        <dbReference type="EMBL" id="PRP94034.1"/>
    </source>
</evidence>
<dbReference type="RefSeq" id="WP_106393436.1">
    <property type="nucleotide sequence ID" value="NZ_PVNK01000180.1"/>
</dbReference>
<proteinExistence type="predicted"/>
<accession>A0A2S9XMC3</accession>
<dbReference type="EMBL" id="PVNK01000180">
    <property type="protein sequence ID" value="PRP94034.1"/>
    <property type="molecule type" value="Genomic_DNA"/>
</dbReference>
<comment type="caution">
    <text evidence="1">The sequence shown here is derived from an EMBL/GenBank/DDBJ whole genome shotgun (WGS) entry which is preliminary data.</text>
</comment>
<evidence type="ECO:0008006" key="3">
    <source>
        <dbReference type="Google" id="ProtNLM"/>
    </source>
</evidence>
<reference evidence="1 2" key="1">
    <citation type="submission" date="2018-03" db="EMBL/GenBank/DDBJ databases">
        <title>Draft Genome Sequences of the Obligatory Marine Myxobacteria Enhygromyxa salina SWB005.</title>
        <authorList>
            <person name="Poehlein A."/>
            <person name="Moghaddam J.A."/>
            <person name="Harms H."/>
            <person name="Alanjari M."/>
            <person name="Koenig G.M."/>
            <person name="Daniel R."/>
            <person name="Schaeberle T.F."/>
        </authorList>
    </citation>
    <scope>NUCLEOTIDE SEQUENCE [LARGE SCALE GENOMIC DNA]</scope>
    <source>
        <strain evidence="1 2">SWB005</strain>
    </source>
</reference>
<organism evidence="1 2">
    <name type="scientific">Enhygromyxa salina</name>
    <dbReference type="NCBI Taxonomy" id="215803"/>
    <lineage>
        <taxon>Bacteria</taxon>
        <taxon>Pseudomonadati</taxon>
        <taxon>Myxococcota</taxon>
        <taxon>Polyangia</taxon>
        <taxon>Nannocystales</taxon>
        <taxon>Nannocystaceae</taxon>
        <taxon>Enhygromyxa</taxon>
    </lineage>
</organism>
<gene>
    <name evidence="1" type="ORF">ENSA5_41460</name>
</gene>
<dbReference type="OrthoDB" id="5432048at2"/>
<keyword evidence="2" id="KW-1185">Reference proteome</keyword>
<evidence type="ECO:0000313" key="2">
    <source>
        <dbReference type="Proteomes" id="UP000237968"/>
    </source>
</evidence>
<protein>
    <recommendedName>
        <fullName evidence="3">SCP2 domain-containing protein</fullName>
    </recommendedName>
</protein>
<dbReference type="Proteomes" id="UP000237968">
    <property type="component" value="Unassembled WGS sequence"/>
</dbReference>
<dbReference type="AlphaFoldDB" id="A0A2S9XMC3"/>
<sequence length="176" mass="19888">MSWLRSLSDRWRTLWAKLSIHRAQTKLSACLASATLDELPELLLRLLSLRVRVDPAFRRNVEGCEVSYVLRTEDRSVLLSAIIGRGDLEVRTGAINNPDVELVFEDNEALERLLCRPGPRPERELVAAIIRDELRYLGNPNYLNKLAYLTRQLIRELQAPAAPARAEIRPAPPAAA</sequence>
<name>A0A2S9XMC3_9BACT</name>